<dbReference type="InterPro" id="IPR000515">
    <property type="entry name" value="MetI-like"/>
</dbReference>
<dbReference type="Proteomes" id="UP000190435">
    <property type="component" value="Unassembled WGS sequence"/>
</dbReference>
<keyword evidence="11" id="KW-1185">Reference proteome</keyword>
<dbReference type="EMBL" id="MUXU01000034">
    <property type="protein sequence ID" value="OOR90105.1"/>
    <property type="molecule type" value="Genomic_DNA"/>
</dbReference>
<dbReference type="PROSITE" id="PS50928">
    <property type="entry name" value="ABC_TM1"/>
    <property type="match status" value="1"/>
</dbReference>
<feature type="domain" description="ABC transmembrane type-1" evidence="8">
    <location>
        <begin position="117"/>
        <end position="344"/>
    </location>
</feature>
<dbReference type="PANTHER" id="PTHR30465">
    <property type="entry name" value="INNER MEMBRANE ABC TRANSPORTER"/>
    <property type="match status" value="1"/>
</dbReference>
<dbReference type="SUPFAM" id="SSF161098">
    <property type="entry name" value="MetI-like"/>
    <property type="match status" value="1"/>
</dbReference>
<feature type="transmembrane region" description="Helical" evidence="7">
    <location>
        <begin position="274"/>
        <end position="301"/>
    </location>
</feature>
<dbReference type="InterPro" id="IPR035906">
    <property type="entry name" value="MetI-like_sf"/>
</dbReference>
<dbReference type="Pfam" id="PF00528">
    <property type="entry name" value="BPD_transp_1"/>
    <property type="match status" value="1"/>
</dbReference>
<dbReference type="Gene3D" id="1.10.3720.10">
    <property type="entry name" value="MetI-like"/>
    <property type="match status" value="1"/>
</dbReference>
<keyword evidence="6 7" id="KW-0472">Membrane</keyword>
<proteinExistence type="inferred from homology"/>
<dbReference type="EMBL" id="UGQE01000004">
    <property type="protein sequence ID" value="STZ14728.1"/>
    <property type="molecule type" value="Genomic_DNA"/>
</dbReference>
<evidence type="ECO:0000256" key="5">
    <source>
        <dbReference type="ARBA" id="ARBA00022989"/>
    </source>
</evidence>
<evidence type="ECO:0000313" key="9">
    <source>
        <dbReference type="EMBL" id="OOR90105.1"/>
    </source>
</evidence>
<dbReference type="Proteomes" id="UP000255279">
    <property type="component" value="Unassembled WGS sequence"/>
</dbReference>
<keyword evidence="5 7" id="KW-1133">Transmembrane helix</keyword>
<dbReference type="AlphaFoldDB" id="A0A1T0A335"/>
<name>A0A1T0A335_9GAMM</name>
<reference evidence="10 12" key="2">
    <citation type="submission" date="2018-06" db="EMBL/GenBank/DDBJ databases">
        <authorList>
            <consortium name="Pathogen Informatics"/>
            <person name="Doyle S."/>
        </authorList>
    </citation>
    <scope>NUCLEOTIDE SEQUENCE [LARGE SCALE GENOMIC DNA]</scope>
    <source>
        <strain evidence="10 12">NCTC10293</strain>
    </source>
</reference>
<comment type="similarity">
    <text evidence="7">Belongs to the binding-protein-dependent transport system permease family.</text>
</comment>
<dbReference type="GO" id="GO:0042884">
    <property type="term" value="P:microcin transport"/>
    <property type="evidence" value="ECO:0007669"/>
    <property type="project" value="TreeGrafter"/>
</dbReference>
<accession>A0A1T0A335</accession>
<evidence type="ECO:0000256" key="7">
    <source>
        <dbReference type="RuleBase" id="RU363032"/>
    </source>
</evidence>
<dbReference type="RefSeq" id="WP_078276506.1">
    <property type="nucleotide sequence ID" value="NZ_UGQE01000004.1"/>
</dbReference>
<sequence>MRYVLGRLLLFVPTLLVILAVNFALIQAAPTGPLEQSIAAITEEKRALGQGFALDGVRYQGANGLSDDMLAELNARFGFDKPVLERFWLMVSQYARFDLGQSFYQGEKVATLIAQKLPITLLMGALSLVLMYGVGVSVGVWQAHSRFNAPKQNRASKFDTLTTLVLSALHAVPSFVLALLLLVLFAGGRFWQWFPMQGVMSANFAELSTLGKVWDVLHHLALPVLANAAGLVAAIALLVKFSVLGQQNAPYVLAARARGFTGVRLVRGHLLKNAILPLVAEMPLVVVGVLFSGNFLVEVVFNIDGLGRLGYEAIITKDYPVMFGVLYVFTLLSMVVQLVFDLLYALIDPRVNFAKKY</sequence>
<dbReference type="STRING" id="34060.B0181_05535"/>
<evidence type="ECO:0000256" key="2">
    <source>
        <dbReference type="ARBA" id="ARBA00022448"/>
    </source>
</evidence>
<organism evidence="9 11">
    <name type="scientific">Moraxella caviae</name>
    <dbReference type="NCBI Taxonomy" id="34060"/>
    <lineage>
        <taxon>Bacteria</taxon>
        <taxon>Pseudomonadati</taxon>
        <taxon>Pseudomonadota</taxon>
        <taxon>Gammaproteobacteria</taxon>
        <taxon>Moraxellales</taxon>
        <taxon>Moraxellaceae</taxon>
        <taxon>Moraxella</taxon>
    </lineage>
</organism>
<feature type="transmembrane region" description="Helical" evidence="7">
    <location>
        <begin position="321"/>
        <end position="347"/>
    </location>
</feature>
<comment type="subcellular location">
    <subcellularLocation>
        <location evidence="1 7">Cell membrane</location>
        <topology evidence="1 7">Multi-pass membrane protein</topology>
    </subcellularLocation>
</comment>
<reference evidence="9 11" key="1">
    <citation type="submission" date="2017-02" db="EMBL/GenBank/DDBJ databases">
        <title>Draft genome sequence of Moraxella caviae CCUG 355 type strain.</title>
        <authorList>
            <person name="Engstrom-Jakobsson H."/>
            <person name="Salva-Serra F."/>
            <person name="Thorell K."/>
            <person name="Gonzales-Siles L."/>
            <person name="Karlsson R."/>
            <person name="Boulund F."/>
            <person name="Engstrand L."/>
            <person name="Moore E."/>
        </authorList>
    </citation>
    <scope>NUCLEOTIDE SEQUENCE [LARGE SCALE GENOMIC DNA]</scope>
    <source>
        <strain evidence="9 11">CCUG 355</strain>
    </source>
</reference>
<protein>
    <submittedName>
        <fullName evidence="10">Inner membrane ABC transporter permease protein yejB</fullName>
    </submittedName>
    <submittedName>
        <fullName evidence="9">Peptide ABC transporter permease</fullName>
    </submittedName>
</protein>
<feature type="transmembrane region" description="Helical" evidence="7">
    <location>
        <begin position="161"/>
        <end position="186"/>
    </location>
</feature>
<evidence type="ECO:0000313" key="10">
    <source>
        <dbReference type="EMBL" id="STZ14728.1"/>
    </source>
</evidence>
<evidence type="ECO:0000256" key="3">
    <source>
        <dbReference type="ARBA" id="ARBA00022475"/>
    </source>
</evidence>
<keyword evidence="2 7" id="KW-0813">Transport</keyword>
<feature type="transmembrane region" description="Helical" evidence="7">
    <location>
        <begin position="121"/>
        <end position="141"/>
    </location>
</feature>
<evidence type="ECO:0000256" key="6">
    <source>
        <dbReference type="ARBA" id="ARBA00023136"/>
    </source>
</evidence>
<keyword evidence="4 7" id="KW-0812">Transmembrane</keyword>
<evidence type="ECO:0000256" key="1">
    <source>
        <dbReference type="ARBA" id="ARBA00004651"/>
    </source>
</evidence>
<gene>
    <name evidence="10" type="primary">yejB</name>
    <name evidence="9" type="ORF">B0181_05535</name>
    <name evidence="10" type="ORF">NCTC10293_02325</name>
</gene>
<keyword evidence="3" id="KW-1003">Cell membrane</keyword>
<evidence type="ECO:0000313" key="11">
    <source>
        <dbReference type="Proteomes" id="UP000190435"/>
    </source>
</evidence>
<dbReference type="GO" id="GO:0055085">
    <property type="term" value="P:transmembrane transport"/>
    <property type="evidence" value="ECO:0007669"/>
    <property type="project" value="InterPro"/>
</dbReference>
<feature type="transmembrane region" description="Helical" evidence="7">
    <location>
        <begin position="220"/>
        <end position="239"/>
    </location>
</feature>
<evidence type="ECO:0000313" key="12">
    <source>
        <dbReference type="Proteomes" id="UP000255279"/>
    </source>
</evidence>
<dbReference type="GO" id="GO:0005886">
    <property type="term" value="C:plasma membrane"/>
    <property type="evidence" value="ECO:0007669"/>
    <property type="project" value="UniProtKB-SubCell"/>
</dbReference>
<evidence type="ECO:0000256" key="4">
    <source>
        <dbReference type="ARBA" id="ARBA00022692"/>
    </source>
</evidence>
<dbReference type="PANTHER" id="PTHR30465:SF66">
    <property type="entry name" value="INNER MEMBRANE ABC TRANSPORTER PERMEASE PROTEIN YEJB"/>
    <property type="match status" value="1"/>
</dbReference>
<dbReference type="CDD" id="cd06261">
    <property type="entry name" value="TM_PBP2"/>
    <property type="match status" value="1"/>
</dbReference>
<evidence type="ECO:0000259" key="8">
    <source>
        <dbReference type="PROSITE" id="PS50928"/>
    </source>
</evidence>